<comment type="caution">
    <text evidence="9">The sequence shown here is derived from an EMBL/GenBank/DDBJ whole genome shotgun (WGS) entry which is preliminary data.</text>
</comment>
<dbReference type="GO" id="GO:0042597">
    <property type="term" value="C:periplasmic space"/>
    <property type="evidence" value="ECO:0007669"/>
    <property type="project" value="UniProtKB-SubCell"/>
</dbReference>
<evidence type="ECO:0000256" key="5">
    <source>
        <dbReference type="ARBA" id="ARBA00055538"/>
    </source>
</evidence>
<keyword evidence="7" id="KW-0472">Membrane</keyword>
<keyword evidence="3" id="KW-0813">Transport</keyword>
<dbReference type="OrthoDB" id="286202at2"/>
<keyword evidence="7" id="KW-0812">Transmembrane</keyword>
<dbReference type="PANTHER" id="PTHR30024:SF42">
    <property type="entry name" value="ALIPHATIC SULFONATES-BINDING PROTEIN-RELATED"/>
    <property type="match status" value="1"/>
</dbReference>
<sequence>MSRTKRTFLKWLVGIVLVLWVGVAYYGYRQTDGAKSSHTNGLTTVTVGYQKGDPFDIAKQRGKLVKKMKAKGYRLVLKQFQDGNALMQALKSGSIDYARAGDTPPVTAQSAGTKLAYVGVGSTKAKGSGILVKKNSGINSLKDLKGKKIAYTKGTSSQYLLLQLLVKAGLEVNDVDWVNMDQSAASVAFAKGKIDAWVTWDPYTAQAELTQNAKALSNGVGMSNNRDYILSMQSYAKSHKTVSKYLVKYLEDDMQWADTHHKQLTTMLSKSLKLKKSVVKKMVDRRRYSIRGMYASVIKEQQEMADNFYKNGITTKKINVSSAVTYLK</sequence>
<feature type="domain" description="Solute-binding protein family 3/N-terminal" evidence="8">
    <location>
        <begin position="44"/>
        <end position="260"/>
    </location>
</feature>
<dbReference type="GO" id="GO:0042626">
    <property type="term" value="F:ATPase-coupled transmembrane transporter activity"/>
    <property type="evidence" value="ECO:0007669"/>
    <property type="project" value="InterPro"/>
</dbReference>
<evidence type="ECO:0000256" key="3">
    <source>
        <dbReference type="ARBA" id="ARBA00022448"/>
    </source>
</evidence>
<evidence type="ECO:0000256" key="2">
    <source>
        <dbReference type="ARBA" id="ARBA00010742"/>
    </source>
</evidence>
<comment type="function">
    <text evidence="5">Part of a binding-protein-dependent transport system for aliphatic sulfonates. Putative binding protein.</text>
</comment>
<reference evidence="9 10" key="1">
    <citation type="submission" date="2018-10" db="EMBL/GenBank/DDBJ databases">
        <title>Lactobacillus sp. R7 and Lactobacillus sp. R19 isolated from fermented mustard green product of Taiwan.</title>
        <authorList>
            <person name="Lin S.-T."/>
        </authorList>
    </citation>
    <scope>NUCLEOTIDE SEQUENCE [LARGE SCALE GENOMIC DNA]</scope>
    <source>
        <strain evidence="9 10">BCRC 81129</strain>
    </source>
</reference>
<feature type="transmembrane region" description="Helical" evidence="7">
    <location>
        <begin position="7"/>
        <end position="28"/>
    </location>
</feature>
<dbReference type="AlphaFoldDB" id="A0A4Z0J739"/>
<dbReference type="RefSeq" id="WP_135368698.1">
    <property type="nucleotide sequence ID" value="NZ_RKLX01000022.1"/>
</dbReference>
<dbReference type="SMART" id="SM00062">
    <property type="entry name" value="PBPb"/>
    <property type="match status" value="1"/>
</dbReference>
<name>A0A4Z0J739_9LACO</name>
<dbReference type="Proteomes" id="UP000297348">
    <property type="component" value="Unassembled WGS sequence"/>
</dbReference>
<keyword evidence="4" id="KW-0732">Signal</keyword>
<dbReference type="GO" id="GO:0016020">
    <property type="term" value="C:membrane"/>
    <property type="evidence" value="ECO:0007669"/>
    <property type="project" value="InterPro"/>
</dbReference>
<dbReference type="InterPro" id="IPR010067">
    <property type="entry name" value="ABC_SsuA_sub-bd"/>
</dbReference>
<gene>
    <name evidence="9" type="ORF">EGT51_10835</name>
</gene>
<organism evidence="9 10">
    <name type="scientific">Levilactobacillus suantsaiihabitans</name>
    <dbReference type="NCBI Taxonomy" id="2487722"/>
    <lineage>
        <taxon>Bacteria</taxon>
        <taxon>Bacillati</taxon>
        <taxon>Bacillota</taxon>
        <taxon>Bacilli</taxon>
        <taxon>Lactobacillales</taxon>
        <taxon>Lactobacillaceae</taxon>
        <taxon>Levilactobacillus</taxon>
    </lineage>
</organism>
<dbReference type="Gene3D" id="3.40.190.10">
    <property type="entry name" value="Periplasmic binding protein-like II"/>
    <property type="match status" value="2"/>
</dbReference>
<evidence type="ECO:0000256" key="7">
    <source>
        <dbReference type="SAM" id="Phobius"/>
    </source>
</evidence>
<comment type="similarity">
    <text evidence="2">Belongs to the bacterial solute-binding protein SsuA/TauA family.</text>
</comment>
<dbReference type="Pfam" id="PF09084">
    <property type="entry name" value="NMT1"/>
    <property type="match status" value="1"/>
</dbReference>
<dbReference type="EMBL" id="RKLX01000022">
    <property type="protein sequence ID" value="TGD17774.1"/>
    <property type="molecule type" value="Genomic_DNA"/>
</dbReference>
<evidence type="ECO:0000313" key="9">
    <source>
        <dbReference type="EMBL" id="TGD17774.1"/>
    </source>
</evidence>
<comment type="subcellular location">
    <subcellularLocation>
        <location evidence="1">Periplasm</location>
    </subcellularLocation>
</comment>
<accession>A0A4Z0J739</accession>
<dbReference type="InterPro" id="IPR001638">
    <property type="entry name" value="Solute-binding_3/MltF_N"/>
</dbReference>
<protein>
    <recommendedName>
        <fullName evidence="6">Putative aliphatic sulfonates-binding protein</fullName>
    </recommendedName>
</protein>
<evidence type="ECO:0000259" key="8">
    <source>
        <dbReference type="SMART" id="SM00062"/>
    </source>
</evidence>
<dbReference type="InterPro" id="IPR015168">
    <property type="entry name" value="SsuA/THI5"/>
</dbReference>
<keyword evidence="7" id="KW-1133">Transmembrane helix</keyword>
<keyword evidence="10" id="KW-1185">Reference proteome</keyword>
<evidence type="ECO:0000313" key="10">
    <source>
        <dbReference type="Proteomes" id="UP000297348"/>
    </source>
</evidence>
<proteinExistence type="inferred from homology"/>
<evidence type="ECO:0000256" key="1">
    <source>
        <dbReference type="ARBA" id="ARBA00004418"/>
    </source>
</evidence>
<dbReference type="NCBIfam" id="TIGR01728">
    <property type="entry name" value="SsuA_fam"/>
    <property type="match status" value="1"/>
</dbReference>
<evidence type="ECO:0000256" key="6">
    <source>
        <dbReference type="ARBA" id="ARBA00070228"/>
    </source>
</evidence>
<dbReference type="FunFam" id="3.40.190.10:FF:000050">
    <property type="entry name" value="Sulfonate ABC transporter substrate-binding protein"/>
    <property type="match status" value="1"/>
</dbReference>
<evidence type="ECO:0000256" key="4">
    <source>
        <dbReference type="ARBA" id="ARBA00022729"/>
    </source>
</evidence>
<dbReference type="SUPFAM" id="SSF53850">
    <property type="entry name" value="Periplasmic binding protein-like II"/>
    <property type="match status" value="1"/>
</dbReference>
<dbReference type="PANTHER" id="PTHR30024">
    <property type="entry name" value="ALIPHATIC SULFONATES-BINDING PROTEIN-RELATED"/>
    <property type="match status" value="1"/>
</dbReference>